<dbReference type="PANTHER" id="PTHR48022">
    <property type="entry name" value="PLASTIDIC GLUCOSE TRANSPORTER 4"/>
    <property type="match status" value="1"/>
</dbReference>
<dbReference type="SUPFAM" id="SSF103473">
    <property type="entry name" value="MFS general substrate transporter"/>
    <property type="match status" value="1"/>
</dbReference>
<organism evidence="10 11">
    <name type="scientific">Penicillium arizonense</name>
    <dbReference type="NCBI Taxonomy" id="1835702"/>
    <lineage>
        <taxon>Eukaryota</taxon>
        <taxon>Fungi</taxon>
        <taxon>Dikarya</taxon>
        <taxon>Ascomycota</taxon>
        <taxon>Pezizomycotina</taxon>
        <taxon>Eurotiomycetes</taxon>
        <taxon>Eurotiomycetidae</taxon>
        <taxon>Eurotiales</taxon>
        <taxon>Aspergillaceae</taxon>
        <taxon>Penicillium</taxon>
    </lineage>
</organism>
<dbReference type="EMBL" id="LXJU01000003">
    <property type="protein sequence ID" value="OGE56639.1"/>
    <property type="molecule type" value="Genomic_DNA"/>
</dbReference>
<feature type="transmembrane region" description="Helical" evidence="8">
    <location>
        <begin position="7"/>
        <end position="25"/>
    </location>
</feature>
<dbReference type="InterPro" id="IPR036259">
    <property type="entry name" value="MFS_trans_sf"/>
</dbReference>
<evidence type="ECO:0000256" key="7">
    <source>
        <dbReference type="RuleBase" id="RU003346"/>
    </source>
</evidence>
<feature type="transmembrane region" description="Helical" evidence="8">
    <location>
        <begin position="144"/>
        <end position="164"/>
    </location>
</feature>
<evidence type="ECO:0000259" key="9">
    <source>
        <dbReference type="PROSITE" id="PS50850"/>
    </source>
</evidence>
<gene>
    <name evidence="10" type="ORF">PENARI_c003G10435</name>
</gene>
<feature type="transmembrane region" description="Helical" evidence="8">
    <location>
        <begin position="360"/>
        <end position="386"/>
    </location>
</feature>
<feature type="transmembrane region" description="Helical" evidence="8">
    <location>
        <begin position="303"/>
        <end position="320"/>
    </location>
</feature>
<evidence type="ECO:0000256" key="4">
    <source>
        <dbReference type="ARBA" id="ARBA00022692"/>
    </source>
</evidence>
<dbReference type="InterPro" id="IPR005828">
    <property type="entry name" value="MFS_sugar_transport-like"/>
</dbReference>
<dbReference type="PRINTS" id="PR00171">
    <property type="entry name" value="SUGRTRNSPORT"/>
</dbReference>
<accession>A0A1F5LUN9</accession>
<dbReference type="PANTHER" id="PTHR48022:SF37">
    <property type="entry name" value="MAJOR FACILITATOR SUPERFAMILY (MFS) PROFILE DOMAIN-CONTAINING PROTEIN-RELATED"/>
    <property type="match status" value="1"/>
</dbReference>
<reference evidence="10 11" key="1">
    <citation type="journal article" date="2016" name="Sci. Rep.">
        <title>Penicillium arizonense, a new, genome sequenced fungal species, reveals a high chemical diversity in secreted metabolites.</title>
        <authorList>
            <person name="Grijseels S."/>
            <person name="Nielsen J.C."/>
            <person name="Randelovic M."/>
            <person name="Nielsen J."/>
            <person name="Nielsen K.F."/>
            <person name="Workman M."/>
            <person name="Frisvad J.C."/>
        </authorList>
    </citation>
    <scope>NUCLEOTIDE SEQUENCE [LARGE SCALE GENOMIC DNA]</scope>
    <source>
        <strain evidence="10 11">CBS 141311</strain>
    </source>
</reference>
<evidence type="ECO:0000256" key="2">
    <source>
        <dbReference type="ARBA" id="ARBA00010992"/>
    </source>
</evidence>
<keyword evidence="4 8" id="KW-0812">Transmembrane</keyword>
<feature type="transmembrane region" description="Helical" evidence="8">
    <location>
        <begin position="428"/>
        <end position="447"/>
    </location>
</feature>
<dbReference type="GO" id="GO:0016020">
    <property type="term" value="C:membrane"/>
    <property type="evidence" value="ECO:0007669"/>
    <property type="project" value="UniProtKB-SubCell"/>
</dbReference>
<feature type="transmembrane region" description="Helical" evidence="8">
    <location>
        <begin position="262"/>
        <end position="283"/>
    </location>
</feature>
<sequence>MRLSPKWYQFLVGVFASLGSFLYGYDLGVIAEVIICQSFTSKFTPSDTQSGLVVSLFTAGAFFGAGFAGPSGDYLGRRRTISLGCLVFCLGGGLQTGARTIAYLYSGRLLAGFGVGFLTMMIPLYQAEICHPSIRGRVTALQQFMLGVGALCASWISYGTYVGFSPDNHAQWQLPLGLQVAPAVFLGLLIMFFPESPRWLIDHGKAEEGLKTLAKLHAHGNENDPWVQAEFAQIQESINFEHENEAKSYVELLTHRSSFRRLFLCCALQASVQMTGVSAIQYYSPKIYEQIGISGSDTLRYQAINSIIALIAQFLCMMFIDRFGRRWTLITGNLGNMVTFIIATILLAKFPPSTNNTGAHWGFIIMTWLYNFSFSATCGPLSWIIPAEVFDTRTRSKGVSIATMTSFAFNTMIGQVTPIAMTNIQYRFYYIFVVCNFTNALFFYLLLPETKKVPLEEMNQMFSNAPWIVPGSKREDYMTHDLERKVEEQQVKQNTMHFEEEI</sequence>
<feature type="transmembrane region" description="Helical" evidence="8">
    <location>
        <begin position="104"/>
        <end position="124"/>
    </location>
</feature>
<evidence type="ECO:0000256" key="6">
    <source>
        <dbReference type="ARBA" id="ARBA00023136"/>
    </source>
</evidence>
<dbReference type="InterPro" id="IPR050360">
    <property type="entry name" value="MFS_Sugar_Transporters"/>
</dbReference>
<dbReference type="AlphaFoldDB" id="A0A1F5LUN9"/>
<feature type="transmembrane region" description="Helical" evidence="8">
    <location>
        <begin position="398"/>
        <end position="416"/>
    </location>
</feature>
<feature type="transmembrane region" description="Helical" evidence="8">
    <location>
        <begin position="50"/>
        <end position="68"/>
    </location>
</feature>
<feature type="transmembrane region" description="Helical" evidence="8">
    <location>
        <begin position="80"/>
        <end position="98"/>
    </location>
</feature>
<name>A0A1F5LUN9_PENAI</name>
<dbReference type="GO" id="GO:0005351">
    <property type="term" value="F:carbohydrate:proton symporter activity"/>
    <property type="evidence" value="ECO:0007669"/>
    <property type="project" value="TreeGrafter"/>
</dbReference>
<dbReference type="GeneID" id="34573462"/>
<feature type="transmembrane region" description="Helical" evidence="8">
    <location>
        <begin position="176"/>
        <end position="193"/>
    </location>
</feature>
<dbReference type="OrthoDB" id="6612291at2759"/>
<dbReference type="Pfam" id="PF00083">
    <property type="entry name" value="Sugar_tr"/>
    <property type="match status" value="1"/>
</dbReference>
<dbReference type="InterPro" id="IPR005829">
    <property type="entry name" value="Sugar_transporter_CS"/>
</dbReference>
<dbReference type="Proteomes" id="UP000177622">
    <property type="component" value="Unassembled WGS sequence"/>
</dbReference>
<comment type="caution">
    <text evidence="10">The sequence shown here is derived from an EMBL/GenBank/DDBJ whole genome shotgun (WGS) entry which is preliminary data.</text>
</comment>
<comment type="subcellular location">
    <subcellularLocation>
        <location evidence="1">Membrane</location>
        <topology evidence="1">Multi-pass membrane protein</topology>
    </subcellularLocation>
</comment>
<keyword evidence="6 8" id="KW-0472">Membrane</keyword>
<dbReference type="PROSITE" id="PS00217">
    <property type="entry name" value="SUGAR_TRANSPORT_2"/>
    <property type="match status" value="1"/>
</dbReference>
<evidence type="ECO:0000313" key="11">
    <source>
        <dbReference type="Proteomes" id="UP000177622"/>
    </source>
</evidence>
<keyword evidence="5 8" id="KW-1133">Transmembrane helix</keyword>
<dbReference type="Gene3D" id="1.20.1250.20">
    <property type="entry name" value="MFS general substrate transporter like domains"/>
    <property type="match status" value="1"/>
</dbReference>
<dbReference type="RefSeq" id="XP_022492067.1">
    <property type="nucleotide sequence ID" value="XM_022628728.1"/>
</dbReference>
<dbReference type="NCBIfam" id="TIGR00879">
    <property type="entry name" value="SP"/>
    <property type="match status" value="1"/>
</dbReference>
<dbReference type="PROSITE" id="PS50850">
    <property type="entry name" value="MFS"/>
    <property type="match status" value="1"/>
</dbReference>
<keyword evidence="3 7" id="KW-0813">Transport</keyword>
<feature type="domain" description="Major facilitator superfamily (MFS) profile" evidence="9">
    <location>
        <begin position="12"/>
        <end position="451"/>
    </location>
</feature>
<evidence type="ECO:0000313" key="10">
    <source>
        <dbReference type="EMBL" id="OGE56639.1"/>
    </source>
</evidence>
<feature type="transmembrane region" description="Helical" evidence="8">
    <location>
        <begin position="327"/>
        <end position="348"/>
    </location>
</feature>
<evidence type="ECO:0000256" key="1">
    <source>
        <dbReference type="ARBA" id="ARBA00004141"/>
    </source>
</evidence>
<proteinExistence type="inferred from homology"/>
<evidence type="ECO:0000256" key="5">
    <source>
        <dbReference type="ARBA" id="ARBA00022989"/>
    </source>
</evidence>
<dbReference type="InterPro" id="IPR003663">
    <property type="entry name" value="Sugar/inositol_transpt"/>
</dbReference>
<dbReference type="FunFam" id="1.20.1250.20:FF:000090">
    <property type="entry name" value="MFS sugar transporter, putative"/>
    <property type="match status" value="1"/>
</dbReference>
<evidence type="ECO:0000256" key="3">
    <source>
        <dbReference type="ARBA" id="ARBA00022448"/>
    </source>
</evidence>
<protein>
    <recommendedName>
        <fullName evidence="9">Major facilitator superfamily (MFS) profile domain-containing protein</fullName>
    </recommendedName>
</protein>
<dbReference type="InterPro" id="IPR020846">
    <property type="entry name" value="MFS_dom"/>
</dbReference>
<keyword evidence="11" id="KW-1185">Reference proteome</keyword>
<evidence type="ECO:0000256" key="8">
    <source>
        <dbReference type="SAM" id="Phobius"/>
    </source>
</evidence>
<comment type="similarity">
    <text evidence="2 7">Belongs to the major facilitator superfamily. Sugar transporter (TC 2.A.1.1) family.</text>
</comment>